<evidence type="ECO:0000256" key="4">
    <source>
        <dbReference type="ARBA" id="ARBA00022989"/>
    </source>
</evidence>
<sequence length="273" mass="31026">MAGLWLKRGVLQRFQAARPHSSTTPTTPTTPATTTTTTTTNTVRSELEQDLKSVAQSVEYQGLWGAVKTFPKRRPFVTNMLLCTTVAPFADYQMQRKEGKRSWESWDRPRTLCFLAFGIYQGFAVWFVYIRLFSWLFPRSIVFSNLSWAEKWKDAAGARQLVASILFDLSVYVPLWYFPAFYAFQGCIQIGPDETPWWQRYKSHFVEDQAVNWLFWLPGDILIFVVPAWLRLPTNAALTLFWSSIVSCLRGAGDGASRIISLAEAAPALSVVA</sequence>
<dbReference type="PANTHER" id="PTHR11266">
    <property type="entry name" value="PEROXISOMAL MEMBRANE PROTEIN 2, PXMP2 MPV17"/>
    <property type="match status" value="1"/>
</dbReference>
<gene>
    <name evidence="8" type="ORF">PGLA1383_LOCUS24845</name>
</gene>
<keyword evidence="3 6" id="KW-0812">Transmembrane</keyword>
<evidence type="ECO:0000256" key="7">
    <source>
        <dbReference type="SAM" id="MobiDB-lite"/>
    </source>
</evidence>
<feature type="transmembrane region" description="Helical" evidence="6">
    <location>
        <begin position="112"/>
        <end position="137"/>
    </location>
</feature>
<comment type="subcellular location">
    <subcellularLocation>
        <location evidence="1">Membrane</location>
        <topology evidence="1">Multi-pass membrane protein</topology>
    </subcellularLocation>
</comment>
<dbReference type="EMBL" id="CAJNNV010019993">
    <property type="protein sequence ID" value="CAE8606889.1"/>
    <property type="molecule type" value="Genomic_DNA"/>
</dbReference>
<dbReference type="InterPro" id="IPR007248">
    <property type="entry name" value="Mpv17_PMP22"/>
</dbReference>
<dbReference type="OrthoDB" id="5345392at2759"/>
<dbReference type="GO" id="GO:0016020">
    <property type="term" value="C:membrane"/>
    <property type="evidence" value="ECO:0007669"/>
    <property type="project" value="UniProtKB-SubCell"/>
</dbReference>
<evidence type="ECO:0000256" key="3">
    <source>
        <dbReference type="ARBA" id="ARBA00022692"/>
    </source>
</evidence>
<keyword evidence="5 6" id="KW-0472">Membrane</keyword>
<evidence type="ECO:0000256" key="5">
    <source>
        <dbReference type="ARBA" id="ARBA00023136"/>
    </source>
</evidence>
<feature type="transmembrane region" description="Helical" evidence="6">
    <location>
        <begin position="157"/>
        <end position="178"/>
    </location>
</feature>
<protein>
    <submittedName>
        <fullName evidence="8">Uncharacterized protein</fullName>
    </submittedName>
</protein>
<evidence type="ECO:0000256" key="1">
    <source>
        <dbReference type="ARBA" id="ARBA00004141"/>
    </source>
</evidence>
<keyword evidence="4 6" id="KW-1133">Transmembrane helix</keyword>
<proteinExistence type="inferred from homology"/>
<evidence type="ECO:0000256" key="2">
    <source>
        <dbReference type="ARBA" id="ARBA00006824"/>
    </source>
</evidence>
<dbReference type="PANTHER" id="PTHR11266:SF21">
    <property type="entry name" value="ACT DOMAIN-CONTAINING PROTEIN"/>
    <property type="match status" value="1"/>
</dbReference>
<dbReference type="AlphaFoldDB" id="A0A813F9A0"/>
<feature type="region of interest" description="Disordered" evidence="7">
    <location>
        <begin position="16"/>
        <end position="40"/>
    </location>
</feature>
<comment type="similarity">
    <text evidence="2 6">Belongs to the peroxisomal membrane protein PXMP2/4 family.</text>
</comment>
<evidence type="ECO:0000256" key="6">
    <source>
        <dbReference type="RuleBase" id="RU363053"/>
    </source>
</evidence>
<feature type="compositionally biased region" description="Low complexity" evidence="7">
    <location>
        <begin position="23"/>
        <end position="40"/>
    </location>
</feature>
<feature type="transmembrane region" description="Helical" evidence="6">
    <location>
        <begin position="210"/>
        <end position="230"/>
    </location>
</feature>
<keyword evidence="9" id="KW-1185">Reference proteome</keyword>
<evidence type="ECO:0000313" key="8">
    <source>
        <dbReference type="EMBL" id="CAE8606889.1"/>
    </source>
</evidence>
<accession>A0A813F9A0</accession>
<evidence type="ECO:0000313" key="9">
    <source>
        <dbReference type="Proteomes" id="UP000654075"/>
    </source>
</evidence>
<reference evidence="8" key="1">
    <citation type="submission" date="2021-02" db="EMBL/GenBank/DDBJ databases">
        <authorList>
            <person name="Dougan E. K."/>
            <person name="Rhodes N."/>
            <person name="Thang M."/>
            <person name="Chan C."/>
        </authorList>
    </citation>
    <scope>NUCLEOTIDE SEQUENCE</scope>
</reference>
<organism evidence="8 9">
    <name type="scientific">Polarella glacialis</name>
    <name type="common">Dinoflagellate</name>
    <dbReference type="NCBI Taxonomy" id="89957"/>
    <lineage>
        <taxon>Eukaryota</taxon>
        <taxon>Sar</taxon>
        <taxon>Alveolata</taxon>
        <taxon>Dinophyceae</taxon>
        <taxon>Suessiales</taxon>
        <taxon>Suessiaceae</taxon>
        <taxon>Polarella</taxon>
    </lineage>
</organism>
<dbReference type="GO" id="GO:0005737">
    <property type="term" value="C:cytoplasm"/>
    <property type="evidence" value="ECO:0007669"/>
    <property type="project" value="TreeGrafter"/>
</dbReference>
<comment type="caution">
    <text evidence="8">The sequence shown here is derived from an EMBL/GenBank/DDBJ whole genome shotgun (WGS) entry which is preliminary data.</text>
</comment>
<dbReference type="Proteomes" id="UP000654075">
    <property type="component" value="Unassembled WGS sequence"/>
</dbReference>
<name>A0A813F9A0_POLGL</name>